<keyword evidence="3" id="KW-1185">Reference proteome</keyword>
<evidence type="ECO:0008006" key="4">
    <source>
        <dbReference type="Google" id="ProtNLM"/>
    </source>
</evidence>
<feature type="transmembrane region" description="Helical" evidence="1">
    <location>
        <begin position="270"/>
        <end position="290"/>
    </location>
</feature>
<feature type="transmembrane region" description="Helical" evidence="1">
    <location>
        <begin position="144"/>
        <end position="162"/>
    </location>
</feature>
<feature type="transmembrane region" description="Helical" evidence="1">
    <location>
        <begin position="221"/>
        <end position="250"/>
    </location>
</feature>
<proteinExistence type="predicted"/>
<dbReference type="EMBL" id="JANZXA010000006">
    <property type="protein sequence ID" value="MCT2400055.1"/>
    <property type="molecule type" value="Genomic_DNA"/>
</dbReference>
<feature type="transmembrane region" description="Helical" evidence="1">
    <location>
        <begin position="90"/>
        <end position="109"/>
    </location>
</feature>
<gene>
    <name evidence="2" type="ORF">NZK81_10870</name>
</gene>
<feature type="transmembrane region" description="Helical" evidence="1">
    <location>
        <begin position="196"/>
        <end position="214"/>
    </location>
</feature>
<evidence type="ECO:0000256" key="1">
    <source>
        <dbReference type="SAM" id="Phobius"/>
    </source>
</evidence>
<organism evidence="2 3">
    <name type="scientific">Novosphingobium mangrovi</name>
    <name type="common">ex Huang et al. 2023</name>
    <dbReference type="NCBI Taxonomy" id="2976432"/>
    <lineage>
        <taxon>Bacteria</taxon>
        <taxon>Pseudomonadati</taxon>
        <taxon>Pseudomonadota</taxon>
        <taxon>Alphaproteobacteria</taxon>
        <taxon>Sphingomonadales</taxon>
        <taxon>Sphingomonadaceae</taxon>
        <taxon>Novosphingobium</taxon>
    </lineage>
</organism>
<reference evidence="2" key="1">
    <citation type="submission" date="2022-09" db="EMBL/GenBank/DDBJ databases">
        <title>Novosphingobium sp. Nov., a polycyclic aromatic hydrocarbon-degrading bacterium isolated form mangrove sediments in HongKong.</title>
        <authorList>
            <person name="Hu Z."/>
        </authorList>
    </citation>
    <scope>NUCLEOTIDE SEQUENCE</scope>
    <source>
        <strain evidence="2">HK4-1</strain>
    </source>
</reference>
<name>A0ABT2I5G2_9SPHN</name>
<feature type="transmembrane region" description="Helical" evidence="1">
    <location>
        <begin position="302"/>
        <end position="326"/>
    </location>
</feature>
<keyword evidence="1" id="KW-1133">Transmembrane helix</keyword>
<evidence type="ECO:0000313" key="3">
    <source>
        <dbReference type="Proteomes" id="UP001165583"/>
    </source>
</evidence>
<feature type="transmembrane region" description="Helical" evidence="1">
    <location>
        <begin position="116"/>
        <end position="138"/>
    </location>
</feature>
<feature type="transmembrane region" description="Helical" evidence="1">
    <location>
        <begin position="31"/>
        <end position="52"/>
    </location>
</feature>
<keyword evidence="1" id="KW-0812">Transmembrane</keyword>
<evidence type="ECO:0000313" key="2">
    <source>
        <dbReference type="EMBL" id="MCT2400055.1"/>
    </source>
</evidence>
<feature type="transmembrane region" description="Helical" evidence="1">
    <location>
        <begin position="346"/>
        <end position="371"/>
    </location>
</feature>
<protein>
    <recommendedName>
        <fullName evidence="4">Glycosyltransferase RgtA/B/C/D-like domain-containing protein</fullName>
    </recommendedName>
</protein>
<comment type="caution">
    <text evidence="2">The sequence shown here is derived from an EMBL/GenBank/DDBJ whole genome shotgun (WGS) entry which is preliminary data.</text>
</comment>
<feature type="transmembrane region" description="Helical" evidence="1">
    <location>
        <begin position="437"/>
        <end position="457"/>
    </location>
</feature>
<accession>A0ABT2I5G2</accession>
<sequence>MPNKTDVPAEGPAFQEICWPWLARVKAWHVWLVYALLIGGLGASRIGVMKLYGPDDYMRLLEVRDLLAGQGWFDLRQYRMNPPIGADMHWSRLVDLPLAFFIVLLKPLFGQPLAEGAAVIFVPLLELGCAMALSAALLKKLGTSQVLQVTGATLVAFFPMLIFNFSPGRIDHHGWQAICLLAAALCLVRINSPRAAFVGGALAAVQLAISLEGLPLVATLAALYGLVFVLWAIPAVVWFLSGLALFSLVLFATAREPGAYQVLHCDVVSWPHLVAFAISALLAGFAVRLFREKGPIWRAAGLLPLPLVAMPLVYGVLGVCAINPFADLDPFLKQEWYMQIREGMPIYAQGVKAVTTVFWVGGLIIAGYVSIVRGDEDRDRRRAWMLLFLLAIVAWILSLVVYRSTIFAQVLAIPFAAVLLGIYLPRARAISSPLLRIVLTIVCGVAILPLVTSELVAKVGNQPDDAPPPQVANGRNSCVIKDLGKLKPSHLFTTLSLGASIIASTHHTVVAGNYHRNGEKIREVLLAFEGNPANAERLVKANHADYVVICARLPGGKGETARRRDSLINNLQRGDVPDWLQPVNGLGHSLLRVYRVR</sequence>
<dbReference type="Proteomes" id="UP001165583">
    <property type="component" value="Unassembled WGS sequence"/>
</dbReference>
<feature type="transmembrane region" description="Helical" evidence="1">
    <location>
        <begin position="406"/>
        <end position="425"/>
    </location>
</feature>
<dbReference type="RefSeq" id="WP_260046153.1">
    <property type="nucleotide sequence ID" value="NZ_JANZXA010000006.1"/>
</dbReference>
<feature type="transmembrane region" description="Helical" evidence="1">
    <location>
        <begin position="174"/>
        <end position="190"/>
    </location>
</feature>
<feature type="transmembrane region" description="Helical" evidence="1">
    <location>
        <begin position="383"/>
        <end position="400"/>
    </location>
</feature>
<keyword evidence="1" id="KW-0472">Membrane</keyword>